<gene>
    <name evidence="1" type="ORF">DI53_3314</name>
</gene>
<evidence type="ECO:0000313" key="2">
    <source>
        <dbReference type="Proteomes" id="UP000031802"/>
    </source>
</evidence>
<accession>A0A0B8SZ45</accession>
<name>A0A0B8SZ45_9SPHI</name>
<dbReference type="AlphaFoldDB" id="A0A0B8SZ45"/>
<dbReference type="STRING" id="1229276.DI53_3314"/>
<comment type="caution">
    <text evidence="1">The sequence shown here is derived from an EMBL/GenBank/DDBJ whole genome shotgun (WGS) entry which is preliminary data.</text>
</comment>
<dbReference type="EMBL" id="JJMU01000062">
    <property type="protein sequence ID" value="KGE12877.1"/>
    <property type="molecule type" value="Genomic_DNA"/>
</dbReference>
<sequence>MVRVLSDNPFFVNLLGKNLQIIVRAGIFIRNSSQNCEHHTFLIFDVIFF</sequence>
<reference evidence="1 2" key="2">
    <citation type="journal article" date="2015" name="PLoS ONE">
        <title>Whole-Genome Optical Mapping and Finished Genome Sequence of Sphingobacterium deserti sp. nov., a New Species Isolated from the Western Desert of China.</title>
        <authorList>
            <person name="Teng C."/>
            <person name="Zhou Z."/>
            <person name="Molnar I."/>
            <person name="Li X."/>
            <person name="Tang R."/>
            <person name="Chen M."/>
            <person name="Wang L."/>
            <person name="Su S."/>
            <person name="Zhang W."/>
            <person name="Lin M."/>
        </authorList>
    </citation>
    <scope>NUCLEOTIDE SEQUENCE [LARGE SCALE GENOMIC DNA]</scope>
    <source>
        <strain evidence="2">ACCC05744</strain>
    </source>
</reference>
<dbReference type="PATRIC" id="fig|1229276.3.peg.3427"/>
<evidence type="ECO:0000313" key="1">
    <source>
        <dbReference type="EMBL" id="KGE12877.1"/>
    </source>
</evidence>
<reference evidence="2" key="1">
    <citation type="submission" date="2014-04" db="EMBL/GenBank/DDBJ databases">
        <title>Whole-Genome optical mapping and complete genome sequence of Sphingobacterium deserti sp. nov., a new spaces isolated from desert in the west of China.</title>
        <authorList>
            <person name="Teng C."/>
            <person name="Zhou Z."/>
            <person name="Li X."/>
            <person name="Chen M."/>
            <person name="Lin M."/>
            <person name="Wang L."/>
            <person name="Su S."/>
            <person name="Zhang C."/>
            <person name="Zhang W."/>
        </authorList>
    </citation>
    <scope>NUCLEOTIDE SEQUENCE [LARGE SCALE GENOMIC DNA]</scope>
    <source>
        <strain evidence="2">ACCC05744</strain>
    </source>
</reference>
<organism evidence="1 2">
    <name type="scientific">Sphingobacterium deserti</name>
    <dbReference type="NCBI Taxonomy" id="1229276"/>
    <lineage>
        <taxon>Bacteria</taxon>
        <taxon>Pseudomonadati</taxon>
        <taxon>Bacteroidota</taxon>
        <taxon>Sphingobacteriia</taxon>
        <taxon>Sphingobacteriales</taxon>
        <taxon>Sphingobacteriaceae</taxon>
        <taxon>Sphingobacterium</taxon>
    </lineage>
</organism>
<protein>
    <submittedName>
        <fullName evidence="1">Uncharacterized protein</fullName>
    </submittedName>
</protein>
<dbReference type="Proteomes" id="UP000031802">
    <property type="component" value="Unassembled WGS sequence"/>
</dbReference>
<keyword evidence="2" id="KW-1185">Reference proteome</keyword>
<proteinExistence type="predicted"/>